<dbReference type="eggNOG" id="ENOG502QSA5">
    <property type="taxonomic scope" value="Eukaryota"/>
</dbReference>
<feature type="domain" description="3-deoxy-D-manno-octulosonic-acid transferase N-terminal" evidence="3">
    <location>
        <begin position="12"/>
        <end position="123"/>
    </location>
</feature>
<accession>L1JC26</accession>
<reference evidence="4 6" key="1">
    <citation type="journal article" date="2012" name="Nature">
        <title>Algal genomes reveal evolutionary mosaicism and the fate of nucleomorphs.</title>
        <authorList>
            <consortium name="DOE Joint Genome Institute"/>
            <person name="Curtis B.A."/>
            <person name="Tanifuji G."/>
            <person name="Burki F."/>
            <person name="Gruber A."/>
            <person name="Irimia M."/>
            <person name="Maruyama S."/>
            <person name="Arias M.C."/>
            <person name="Ball S.G."/>
            <person name="Gile G.H."/>
            <person name="Hirakawa Y."/>
            <person name="Hopkins J.F."/>
            <person name="Kuo A."/>
            <person name="Rensing S.A."/>
            <person name="Schmutz J."/>
            <person name="Symeonidi A."/>
            <person name="Elias M."/>
            <person name="Eveleigh R.J."/>
            <person name="Herman E.K."/>
            <person name="Klute M.J."/>
            <person name="Nakayama T."/>
            <person name="Obornik M."/>
            <person name="Reyes-Prieto A."/>
            <person name="Armbrust E.V."/>
            <person name="Aves S.J."/>
            <person name="Beiko R.G."/>
            <person name="Coutinho P."/>
            <person name="Dacks J.B."/>
            <person name="Durnford D.G."/>
            <person name="Fast N.M."/>
            <person name="Green B.R."/>
            <person name="Grisdale C.J."/>
            <person name="Hempel F."/>
            <person name="Henrissat B."/>
            <person name="Hoppner M.P."/>
            <person name="Ishida K."/>
            <person name="Kim E."/>
            <person name="Koreny L."/>
            <person name="Kroth P.G."/>
            <person name="Liu Y."/>
            <person name="Malik S.B."/>
            <person name="Maier U.G."/>
            <person name="McRose D."/>
            <person name="Mock T."/>
            <person name="Neilson J.A."/>
            <person name="Onodera N.T."/>
            <person name="Poole A.M."/>
            <person name="Pritham E.J."/>
            <person name="Richards T.A."/>
            <person name="Rocap G."/>
            <person name="Roy S.W."/>
            <person name="Sarai C."/>
            <person name="Schaack S."/>
            <person name="Shirato S."/>
            <person name="Slamovits C.H."/>
            <person name="Spencer D.F."/>
            <person name="Suzuki S."/>
            <person name="Worden A.Z."/>
            <person name="Zauner S."/>
            <person name="Barry K."/>
            <person name="Bell C."/>
            <person name="Bharti A.K."/>
            <person name="Crow J.A."/>
            <person name="Grimwood J."/>
            <person name="Kramer R."/>
            <person name="Lindquist E."/>
            <person name="Lucas S."/>
            <person name="Salamov A."/>
            <person name="McFadden G.I."/>
            <person name="Lane C.E."/>
            <person name="Keeling P.J."/>
            <person name="Gray M.W."/>
            <person name="Grigoriev I.V."/>
            <person name="Archibald J.M."/>
        </authorList>
    </citation>
    <scope>NUCLEOTIDE SEQUENCE</scope>
    <source>
        <strain evidence="4 6">CCMP2712</strain>
    </source>
</reference>
<dbReference type="InterPro" id="IPR039901">
    <property type="entry name" value="Kdotransferase"/>
</dbReference>
<dbReference type="PaxDb" id="55529-EKX46103"/>
<dbReference type="AlphaFoldDB" id="L1JC26"/>
<gene>
    <name evidence="4" type="ORF">GUITHDRAFT_108138</name>
</gene>
<reference evidence="5" key="3">
    <citation type="submission" date="2016-03" db="UniProtKB">
        <authorList>
            <consortium name="EnsemblProtists"/>
        </authorList>
    </citation>
    <scope>IDENTIFICATION</scope>
</reference>
<feature type="site" description="Transition state stabilizer" evidence="2">
    <location>
        <position position="122"/>
    </location>
</feature>
<dbReference type="OrthoDB" id="308383at2759"/>
<protein>
    <recommendedName>
        <fullName evidence="3">3-deoxy-D-manno-octulosonic-acid transferase N-terminal domain-containing protein</fullName>
    </recommendedName>
</protein>
<evidence type="ECO:0000256" key="1">
    <source>
        <dbReference type="ARBA" id="ARBA00022679"/>
    </source>
</evidence>
<evidence type="ECO:0000256" key="2">
    <source>
        <dbReference type="PIRSR" id="PIRSR639901-2"/>
    </source>
</evidence>
<evidence type="ECO:0000313" key="6">
    <source>
        <dbReference type="Proteomes" id="UP000011087"/>
    </source>
</evidence>
<dbReference type="GO" id="GO:0009245">
    <property type="term" value="P:lipid A biosynthetic process"/>
    <property type="evidence" value="ECO:0007669"/>
    <property type="project" value="TreeGrafter"/>
</dbReference>
<dbReference type="OMA" id="LEHQSRW"/>
<dbReference type="STRING" id="905079.L1JC26"/>
<dbReference type="Pfam" id="PF04413">
    <property type="entry name" value="Glycos_transf_N"/>
    <property type="match status" value="1"/>
</dbReference>
<name>L1JC26_GUITC</name>
<dbReference type="KEGG" id="gtt:GUITHDRAFT_108138"/>
<dbReference type="GO" id="GO:0005886">
    <property type="term" value="C:plasma membrane"/>
    <property type="evidence" value="ECO:0007669"/>
    <property type="project" value="TreeGrafter"/>
</dbReference>
<sequence length="359" mass="40459">MRKHQHPEDEFFSKVECVQAPVDLPYAVKRFLRHWKPSALVILEADLWPNMLYECKQRGIRLIMVDGRISHMSAARWSFFLFRPLISYMFRMFETILCQSQQDSERMRALGAERLTCLGSLKLVAPISSVVQSEVDEIHKRLSYRIGDTRRTRKIWIAASTHEGEEEVAIEAHLDVASKLQCPADAHGKELKPLLVLVPRHPMRCDQILTVIQNRFPQLKLSLQSKDGMSMLLEADLHIVDMLGVLRVWYAVAPVALVGGSLVDGVGGHNVMEPALLGCFPLHGPHNQNGQHAIDVIAGSSPHCIRQVSDSRDLAESIREILKQDEKVLAELKDTVRSEMNSIAAKQGARIVEALTPYI</sequence>
<proteinExistence type="predicted"/>
<dbReference type="GeneID" id="17302698"/>
<dbReference type="InterPro" id="IPR038107">
    <property type="entry name" value="Glycos_transf_N_sf"/>
</dbReference>
<dbReference type="PANTHER" id="PTHR42755:SF1">
    <property type="entry name" value="3-DEOXY-D-MANNO-OCTULOSONIC ACID TRANSFERASE, MITOCHONDRIAL-RELATED"/>
    <property type="match status" value="1"/>
</dbReference>
<dbReference type="EnsemblProtists" id="EKX46103">
    <property type="protein sequence ID" value="EKX46103"/>
    <property type="gene ID" value="GUITHDRAFT_108138"/>
</dbReference>
<dbReference type="Proteomes" id="UP000011087">
    <property type="component" value="Unassembled WGS sequence"/>
</dbReference>
<dbReference type="Gene3D" id="3.40.50.2000">
    <property type="entry name" value="Glycogen Phosphorylase B"/>
    <property type="match status" value="1"/>
</dbReference>
<reference evidence="6" key="2">
    <citation type="submission" date="2012-11" db="EMBL/GenBank/DDBJ databases">
        <authorList>
            <person name="Kuo A."/>
            <person name="Curtis B.A."/>
            <person name="Tanifuji G."/>
            <person name="Burki F."/>
            <person name="Gruber A."/>
            <person name="Irimia M."/>
            <person name="Maruyama S."/>
            <person name="Arias M.C."/>
            <person name="Ball S.G."/>
            <person name="Gile G.H."/>
            <person name="Hirakawa Y."/>
            <person name="Hopkins J.F."/>
            <person name="Rensing S.A."/>
            <person name="Schmutz J."/>
            <person name="Symeonidi A."/>
            <person name="Elias M."/>
            <person name="Eveleigh R.J."/>
            <person name="Herman E.K."/>
            <person name="Klute M.J."/>
            <person name="Nakayama T."/>
            <person name="Obornik M."/>
            <person name="Reyes-Prieto A."/>
            <person name="Armbrust E.V."/>
            <person name="Aves S.J."/>
            <person name="Beiko R.G."/>
            <person name="Coutinho P."/>
            <person name="Dacks J.B."/>
            <person name="Durnford D.G."/>
            <person name="Fast N.M."/>
            <person name="Green B.R."/>
            <person name="Grisdale C."/>
            <person name="Hempe F."/>
            <person name="Henrissat B."/>
            <person name="Hoppner M.P."/>
            <person name="Ishida K.-I."/>
            <person name="Kim E."/>
            <person name="Koreny L."/>
            <person name="Kroth P.G."/>
            <person name="Liu Y."/>
            <person name="Malik S.-B."/>
            <person name="Maier U.G."/>
            <person name="McRose D."/>
            <person name="Mock T."/>
            <person name="Neilson J.A."/>
            <person name="Onodera N.T."/>
            <person name="Poole A.M."/>
            <person name="Pritham E.J."/>
            <person name="Richards T.A."/>
            <person name="Rocap G."/>
            <person name="Roy S.W."/>
            <person name="Sarai C."/>
            <person name="Schaack S."/>
            <person name="Shirato S."/>
            <person name="Slamovits C.H."/>
            <person name="Spencer D.F."/>
            <person name="Suzuki S."/>
            <person name="Worden A.Z."/>
            <person name="Zauner S."/>
            <person name="Barry K."/>
            <person name="Bell C."/>
            <person name="Bharti A.K."/>
            <person name="Crow J.A."/>
            <person name="Grimwood J."/>
            <person name="Kramer R."/>
            <person name="Lindquist E."/>
            <person name="Lucas S."/>
            <person name="Salamov A."/>
            <person name="McFadden G.I."/>
            <person name="Lane C.E."/>
            <person name="Keeling P.J."/>
            <person name="Gray M.W."/>
            <person name="Grigoriev I.V."/>
            <person name="Archibald J.M."/>
        </authorList>
    </citation>
    <scope>NUCLEOTIDE SEQUENCE</scope>
    <source>
        <strain evidence="6">CCMP2712</strain>
    </source>
</reference>
<dbReference type="EMBL" id="JH992996">
    <property type="protein sequence ID" value="EKX46103.1"/>
    <property type="molecule type" value="Genomic_DNA"/>
</dbReference>
<dbReference type="Gene3D" id="3.40.50.11720">
    <property type="entry name" value="3-Deoxy-D-manno-octulosonic-acid transferase, N-terminal domain"/>
    <property type="match status" value="1"/>
</dbReference>
<evidence type="ECO:0000313" key="5">
    <source>
        <dbReference type="EnsemblProtists" id="EKX46103"/>
    </source>
</evidence>
<dbReference type="PANTHER" id="PTHR42755">
    <property type="entry name" value="3-DEOXY-MANNO-OCTULOSONATE CYTIDYLYLTRANSFERASE"/>
    <property type="match status" value="1"/>
</dbReference>
<keyword evidence="1" id="KW-0808">Transferase</keyword>
<organism evidence="4">
    <name type="scientific">Guillardia theta (strain CCMP2712)</name>
    <name type="common">Cryptophyte</name>
    <dbReference type="NCBI Taxonomy" id="905079"/>
    <lineage>
        <taxon>Eukaryota</taxon>
        <taxon>Cryptophyceae</taxon>
        <taxon>Pyrenomonadales</taxon>
        <taxon>Geminigeraceae</taxon>
        <taxon>Guillardia</taxon>
    </lineage>
</organism>
<dbReference type="InterPro" id="IPR007507">
    <property type="entry name" value="Glycos_transf_N"/>
</dbReference>
<dbReference type="GO" id="GO:0016740">
    <property type="term" value="F:transferase activity"/>
    <property type="evidence" value="ECO:0007669"/>
    <property type="project" value="UniProtKB-KW"/>
</dbReference>
<dbReference type="RefSeq" id="XP_005833083.1">
    <property type="nucleotide sequence ID" value="XM_005833026.1"/>
</dbReference>
<feature type="site" description="Transition state stabilizer" evidence="2">
    <location>
        <position position="44"/>
    </location>
</feature>
<evidence type="ECO:0000313" key="4">
    <source>
        <dbReference type="EMBL" id="EKX46103.1"/>
    </source>
</evidence>
<dbReference type="HOGENOM" id="CLU_036146_1_1_1"/>
<evidence type="ECO:0000259" key="3">
    <source>
        <dbReference type="Pfam" id="PF04413"/>
    </source>
</evidence>
<keyword evidence="6" id="KW-1185">Reference proteome</keyword>